<dbReference type="Pfam" id="PF13649">
    <property type="entry name" value="Methyltransf_25"/>
    <property type="match status" value="1"/>
</dbReference>
<keyword evidence="4" id="KW-1185">Reference proteome</keyword>
<dbReference type="GO" id="GO:0016740">
    <property type="term" value="F:transferase activity"/>
    <property type="evidence" value="ECO:0007669"/>
    <property type="project" value="UniProtKB-KW"/>
</dbReference>
<accession>A0AA37DH04</accession>
<feature type="domain" description="Methyltransferase" evidence="2">
    <location>
        <begin position="41"/>
        <end position="136"/>
    </location>
</feature>
<organism evidence="3 4">
    <name type="scientific">Stomatobaculum longum</name>
    <dbReference type="NCBI Taxonomy" id="796942"/>
    <lineage>
        <taxon>Bacteria</taxon>
        <taxon>Bacillati</taxon>
        <taxon>Bacillota</taxon>
        <taxon>Clostridia</taxon>
        <taxon>Lachnospirales</taxon>
        <taxon>Lachnospiraceae</taxon>
        <taxon>Stomatobaculum</taxon>
    </lineage>
</organism>
<dbReference type="Gene3D" id="3.40.50.150">
    <property type="entry name" value="Vaccinia Virus protein VP39"/>
    <property type="match status" value="1"/>
</dbReference>
<gene>
    <name evidence="3" type="ORF">HMPREF9623_00199</name>
</gene>
<evidence type="ECO:0000313" key="4">
    <source>
        <dbReference type="Proteomes" id="UP000018466"/>
    </source>
</evidence>
<protein>
    <recommendedName>
        <fullName evidence="2">Methyltransferase domain-containing protein</fullName>
    </recommendedName>
</protein>
<comment type="caution">
    <text evidence="3">The sequence shown here is derived from an EMBL/GenBank/DDBJ whole genome shotgun (WGS) entry which is preliminary data.</text>
</comment>
<name>A0AA37DH04_9FIRM</name>
<sequence>MAAYQSFAKLYDLFMDGVPYDAWCEQTVRLLASFGITDGIVAELGCGTGNCTERLAARGFDMIGIDNAEEMLEEALQKKIANGSNALYLCQDMREFELYGTCRAIISRCDAMNYLCGTEELSEVFRLVNNYLDPGGIFLFDMNTVYKYKQLLADNTFAENREEGSFIWENHYDSETAENIYDMTFYLREEGGYYRRAEETHVQRAYTLAEVREAAERAGMVFVAAMDAETEGTLTDESERMLILLREQGKEVNNE</sequence>
<dbReference type="AlphaFoldDB" id="A0AA37DH04"/>
<proteinExistence type="predicted"/>
<evidence type="ECO:0000259" key="2">
    <source>
        <dbReference type="Pfam" id="PF13649"/>
    </source>
</evidence>
<reference evidence="3 4" key="1">
    <citation type="submission" date="2011-10" db="EMBL/GenBank/DDBJ databases">
        <title>The Genome Sequence of Lachnospiraceae bacterium ACC2.</title>
        <authorList>
            <consortium name="The Broad Institute Genome Sequencing Platform"/>
            <person name="Earl A."/>
            <person name="Ward D."/>
            <person name="Feldgarden M."/>
            <person name="Gevers D."/>
            <person name="Sizova M."/>
            <person name="Hazen A."/>
            <person name="Epstein S."/>
            <person name="Young S.K."/>
            <person name="Zeng Q."/>
            <person name="Gargeya S."/>
            <person name="Fitzgerald M."/>
            <person name="Haas B."/>
            <person name="Abouelleil A."/>
            <person name="Alvarado L."/>
            <person name="Arachchi H.M."/>
            <person name="Berlin A."/>
            <person name="Brown A."/>
            <person name="Chapman S.B."/>
            <person name="Chen Z."/>
            <person name="Dunbar C."/>
            <person name="Freedman E."/>
            <person name="Gearin G."/>
            <person name="Goldberg J."/>
            <person name="Griggs A."/>
            <person name="Gujja S."/>
            <person name="Heiman D."/>
            <person name="Howarth C."/>
            <person name="Larson L."/>
            <person name="Lui A."/>
            <person name="MacDonald P.J.P."/>
            <person name="Montmayeur A."/>
            <person name="Murphy C."/>
            <person name="Neiman D."/>
            <person name="Pearson M."/>
            <person name="Priest M."/>
            <person name="Roberts A."/>
            <person name="Saif S."/>
            <person name="Shea T."/>
            <person name="Shenoy N."/>
            <person name="Sisk P."/>
            <person name="Stolte C."/>
            <person name="Sykes S."/>
            <person name="Wortman J."/>
            <person name="Nusbaum C."/>
            <person name="Birren B."/>
        </authorList>
    </citation>
    <scope>NUCLEOTIDE SEQUENCE [LARGE SCALE GENOMIC DNA]</scope>
    <source>
        <strain evidence="3 4">ACC2</strain>
    </source>
</reference>
<dbReference type="CDD" id="cd02440">
    <property type="entry name" value="AdoMet_MTases"/>
    <property type="match status" value="1"/>
</dbReference>
<dbReference type="SUPFAM" id="SSF53335">
    <property type="entry name" value="S-adenosyl-L-methionine-dependent methyltransferases"/>
    <property type="match status" value="1"/>
</dbReference>
<dbReference type="EMBL" id="AGEL01000003">
    <property type="protein sequence ID" value="EHO18015.1"/>
    <property type="molecule type" value="Genomic_DNA"/>
</dbReference>
<keyword evidence="1" id="KW-0808">Transferase</keyword>
<evidence type="ECO:0000256" key="1">
    <source>
        <dbReference type="ARBA" id="ARBA00022679"/>
    </source>
</evidence>
<dbReference type="Gene3D" id="2.20.25.110">
    <property type="entry name" value="S-adenosyl-L-methionine-dependent methyltransferases"/>
    <property type="match status" value="1"/>
</dbReference>
<dbReference type="InterPro" id="IPR041698">
    <property type="entry name" value="Methyltransf_25"/>
</dbReference>
<dbReference type="Proteomes" id="UP000018466">
    <property type="component" value="Unassembled WGS sequence"/>
</dbReference>
<evidence type="ECO:0000313" key="3">
    <source>
        <dbReference type="EMBL" id="EHO18015.1"/>
    </source>
</evidence>
<dbReference type="InterPro" id="IPR029063">
    <property type="entry name" value="SAM-dependent_MTases_sf"/>
</dbReference>
<dbReference type="PANTHER" id="PTHR43861">
    <property type="entry name" value="TRANS-ACONITATE 2-METHYLTRANSFERASE-RELATED"/>
    <property type="match status" value="1"/>
</dbReference>
<dbReference type="RefSeq" id="WP_009532034.1">
    <property type="nucleotide sequence ID" value="NZ_JH590861.1"/>
</dbReference>
<dbReference type="GeneID" id="86939996"/>